<sequence length="127" mass="14612">MEKFVVHSNSHQPRYREDPVRKLFTILGFVIIASLTFAPANAQTYETTNAIKEEVAKNKAKRDQVCVKQSDPLQCQKDFDTVSTMISGLQYAGLMYRSLDFKVAKHLIERVLDNIDDAKKQLNEKYK</sequence>
<comment type="caution">
    <text evidence="2">The sequence shown here is derived from an EMBL/GenBank/DDBJ whole genome shotgun (WGS) entry which is preliminary data.</text>
</comment>
<keyword evidence="1" id="KW-1133">Transmembrane helix</keyword>
<keyword evidence="1" id="KW-0812">Transmembrane</keyword>
<protein>
    <submittedName>
        <fullName evidence="2">Uncharacterized protein</fullName>
    </submittedName>
</protein>
<feature type="transmembrane region" description="Helical" evidence="1">
    <location>
        <begin position="20"/>
        <end position="40"/>
    </location>
</feature>
<accession>A0A1F4XIU7</accession>
<evidence type="ECO:0000313" key="2">
    <source>
        <dbReference type="EMBL" id="OGC81043.1"/>
    </source>
</evidence>
<gene>
    <name evidence="2" type="ORF">A2943_03450</name>
</gene>
<dbReference type="EMBL" id="MEWX01000007">
    <property type="protein sequence ID" value="OGC81043.1"/>
    <property type="molecule type" value="Genomic_DNA"/>
</dbReference>
<evidence type="ECO:0000256" key="1">
    <source>
        <dbReference type="SAM" id="Phobius"/>
    </source>
</evidence>
<evidence type="ECO:0000313" key="3">
    <source>
        <dbReference type="Proteomes" id="UP000176185"/>
    </source>
</evidence>
<keyword evidence="1" id="KW-0472">Membrane</keyword>
<reference evidence="2 3" key="1">
    <citation type="journal article" date="2016" name="Nat. Commun.">
        <title>Thousands of microbial genomes shed light on interconnected biogeochemical processes in an aquifer system.</title>
        <authorList>
            <person name="Anantharaman K."/>
            <person name="Brown C.T."/>
            <person name="Hug L.A."/>
            <person name="Sharon I."/>
            <person name="Castelle C.J."/>
            <person name="Probst A.J."/>
            <person name="Thomas B.C."/>
            <person name="Singh A."/>
            <person name="Wilkins M.J."/>
            <person name="Karaoz U."/>
            <person name="Brodie E.L."/>
            <person name="Williams K.H."/>
            <person name="Hubbard S.S."/>
            <person name="Banfield J.F."/>
        </authorList>
    </citation>
    <scope>NUCLEOTIDE SEQUENCE [LARGE SCALE GENOMIC DNA]</scope>
</reference>
<proteinExistence type="predicted"/>
<organism evidence="2 3">
    <name type="scientific">Candidatus Adlerbacteria bacterium RIFCSPLOWO2_01_FULL_51_16</name>
    <dbReference type="NCBI Taxonomy" id="1797243"/>
    <lineage>
        <taxon>Bacteria</taxon>
        <taxon>Candidatus Adleribacteriota</taxon>
    </lineage>
</organism>
<dbReference type="AlphaFoldDB" id="A0A1F4XIU7"/>
<name>A0A1F4XIU7_9BACT</name>
<dbReference type="Proteomes" id="UP000176185">
    <property type="component" value="Unassembled WGS sequence"/>
</dbReference>